<protein>
    <submittedName>
        <fullName evidence="1">HAD hydrolase-like protein</fullName>
    </submittedName>
</protein>
<dbReference type="Gene3D" id="1.10.150.240">
    <property type="entry name" value="Putative phosphatase, domain 2"/>
    <property type="match status" value="1"/>
</dbReference>
<dbReference type="Proteomes" id="UP000886787">
    <property type="component" value="Unassembled WGS sequence"/>
</dbReference>
<keyword evidence="1" id="KW-0378">Hydrolase</keyword>
<dbReference type="GO" id="GO:0006281">
    <property type="term" value="P:DNA repair"/>
    <property type="evidence" value="ECO:0007669"/>
    <property type="project" value="TreeGrafter"/>
</dbReference>
<dbReference type="Gene3D" id="3.40.50.1000">
    <property type="entry name" value="HAD superfamily/HAD-like"/>
    <property type="match status" value="1"/>
</dbReference>
<dbReference type="InterPro" id="IPR023198">
    <property type="entry name" value="PGP-like_dom2"/>
</dbReference>
<comment type="caution">
    <text evidence="1">The sequence shown here is derived from an EMBL/GenBank/DDBJ whole genome shotgun (WGS) entry which is preliminary data.</text>
</comment>
<accession>A0A9D0ZI49</accession>
<dbReference type="InterPro" id="IPR050155">
    <property type="entry name" value="HAD-like_hydrolase_sf"/>
</dbReference>
<gene>
    <name evidence="1" type="ORF">IAD32_04925</name>
</gene>
<organism evidence="1 2">
    <name type="scientific">Candidatus Scatavimonas merdigallinarum</name>
    <dbReference type="NCBI Taxonomy" id="2840914"/>
    <lineage>
        <taxon>Bacteria</taxon>
        <taxon>Bacillati</taxon>
        <taxon>Bacillota</taxon>
        <taxon>Clostridia</taxon>
        <taxon>Eubacteriales</taxon>
        <taxon>Oscillospiraceae</taxon>
        <taxon>Oscillospiraceae incertae sedis</taxon>
        <taxon>Candidatus Scatavimonas</taxon>
    </lineage>
</organism>
<dbReference type="SFLD" id="SFLDS00003">
    <property type="entry name" value="Haloacid_Dehalogenase"/>
    <property type="match status" value="1"/>
</dbReference>
<reference evidence="1" key="2">
    <citation type="journal article" date="2021" name="PeerJ">
        <title>Extensive microbial diversity within the chicken gut microbiome revealed by metagenomics and culture.</title>
        <authorList>
            <person name="Gilroy R."/>
            <person name="Ravi A."/>
            <person name="Getino M."/>
            <person name="Pursley I."/>
            <person name="Horton D.L."/>
            <person name="Alikhan N.F."/>
            <person name="Baker D."/>
            <person name="Gharbi K."/>
            <person name="Hall N."/>
            <person name="Watson M."/>
            <person name="Adriaenssens E.M."/>
            <person name="Foster-Nyarko E."/>
            <person name="Jarju S."/>
            <person name="Secka A."/>
            <person name="Antonio M."/>
            <person name="Oren A."/>
            <person name="Chaudhuri R.R."/>
            <person name="La Ragione R."/>
            <person name="Hildebrand F."/>
            <person name="Pallen M.J."/>
        </authorList>
    </citation>
    <scope>NUCLEOTIDE SEQUENCE</scope>
    <source>
        <strain evidence="1">ChiSjej1B19-3389</strain>
    </source>
</reference>
<dbReference type="InterPro" id="IPR023214">
    <property type="entry name" value="HAD_sf"/>
</dbReference>
<dbReference type="InterPro" id="IPR036412">
    <property type="entry name" value="HAD-like_sf"/>
</dbReference>
<dbReference type="AlphaFoldDB" id="A0A9D0ZI49"/>
<evidence type="ECO:0000313" key="2">
    <source>
        <dbReference type="Proteomes" id="UP000886787"/>
    </source>
</evidence>
<dbReference type="InterPro" id="IPR041492">
    <property type="entry name" value="HAD_2"/>
</dbReference>
<name>A0A9D0ZI49_9FIRM</name>
<sequence length="223" mass="24993">MKKLIIFDYDGTLADTSPGIRYCYNTTASSMGFAPRLNRKDFFGVIGASLEEGFLRLWPDMPQRLLPHAVANYRMLYAKKGKDLPAPLYDGVEQVLLQLKRMGVLLAVATLKHEQFIYDMLRANQIAGLFDAVCAYKGREKKSDLLKAACRCTNIHPEKSLLVGDSAFDGQGAQSIPMDFVAALYGWGFQDETEASFYRPVGSLRCFSDLVKLLNPENTKIFK</sequence>
<dbReference type="GO" id="GO:0008967">
    <property type="term" value="F:phosphoglycolate phosphatase activity"/>
    <property type="evidence" value="ECO:0007669"/>
    <property type="project" value="TreeGrafter"/>
</dbReference>
<dbReference type="SUPFAM" id="SSF56784">
    <property type="entry name" value="HAD-like"/>
    <property type="match status" value="1"/>
</dbReference>
<dbReference type="PANTHER" id="PTHR43434:SF1">
    <property type="entry name" value="PHOSPHOGLYCOLATE PHOSPHATASE"/>
    <property type="match status" value="1"/>
</dbReference>
<proteinExistence type="predicted"/>
<dbReference type="PANTHER" id="PTHR43434">
    <property type="entry name" value="PHOSPHOGLYCOLATE PHOSPHATASE"/>
    <property type="match status" value="1"/>
</dbReference>
<reference evidence="1" key="1">
    <citation type="submission" date="2020-10" db="EMBL/GenBank/DDBJ databases">
        <authorList>
            <person name="Gilroy R."/>
        </authorList>
    </citation>
    <scope>NUCLEOTIDE SEQUENCE</scope>
    <source>
        <strain evidence="1">ChiSjej1B19-3389</strain>
    </source>
</reference>
<dbReference type="SFLD" id="SFLDG01129">
    <property type="entry name" value="C1.5:_HAD__Beta-PGM__Phosphata"/>
    <property type="match status" value="1"/>
</dbReference>
<dbReference type="EMBL" id="DVFW01000025">
    <property type="protein sequence ID" value="HIQ80612.1"/>
    <property type="molecule type" value="Genomic_DNA"/>
</dbReference>
<dbReference type="Pfam" id="PF13419">
    <property type="entry name" value="HAD_2"/>
    <property type="match status" value="1"/>
</dbReference>
<evidence type="ECO:0000313" key="1">
    <source>
        <dbReference type="EMBL" id="HIQ80612.1"/>
    </source>
</evidence>